<proteinExistence type="predicted"/>
<evidence type="ECO:0000313" key="1">
    <source>
        <dbReference type="EMBL" id="JAD53327.1"/>
    </source>
</evidence>
<dbReference type="AlphaFoldDB" id="A0A0A9B1W3"/>
<protein>
    <submittedName>
        <fullName evidence="1">Uncharacterized protein</fullName>
    </submittedName>
</protein>
<reference evidence="1" key="1">
    <citation type="submission" date="2014-09" db="EMBL/GenBank/DDBJ databases">
        <authorList>
            <person name="Magalhaes I.L.F."/>
            <person name="Oliveira U."/>
            <person name="Santos F.R."/>
            <person name="Vidigal T.H.D.A."/>
            <person name="Brescovit A.D."/>
            <person name="Santos A.J."/>
        </authorList>
    </citation>
    <scope>NUCLEOTIDE SEQUENCE</scope>
    <source>
        <tissue evidence="1">Shoot tissue taken approximately 20 cm above the soil surface</tissue>
    </source>
</reference>
<organism evidence="1">
    <name type="scientific">Arundo donax</name>
    <name type="common">Giant reed</name>
    <name type="synonym">Donax arundinaceus</name>
    <dbReference type="NCBI Taxonomy" id="35708"/>
    <lineage>
        <taxon>Eukaryota</taxon>
        <taxon>Viridiplantae</taxon>
        <taxon>Streptophyta</taxon>
        <taxon>Embryophyta</taxon>
        <taxon>Tracheophyta</taxon>
        <taxon>Spermatophyta</taxon>
        <taxon>Magnoliopsida</taxon>
        <taxon>Liliopsida</taxon>
        <taxon>Poales</taxon>
        <taxon>Poaceae</taxon>
        <taxon>PACMAD clade</taxon>
        <taxon>Arundinoideae</taxon>
        <taxon>Arundineae</taxon>
        <taxon>Arundo</taxon>
    </lineage>
</organism>
<accession>A0A0A9B1W3</accession>
<reference evidence="1" key="2">
    <citation type="journal article" date="2015" name="Data Brief">
        <title>Shoot transcriptome of the giant reed, Arundo donax.</title>
        <authorList>
            <person name="Barrero R.A."/>
            <person name="Guerrero F.D."/>
            <person name="Moolhuijzen P."/>
            <person name="Goolsby J.A."/>
            <person name="Tidwell J."/>
            <person name="Bellgard S.E."/>
            <person name="Bellgard M.I."/>
        </authorList>
    </citation>
    <scope>NUCLEOTIDE SEQUENCE</scope>
    <source>
        <tissue evidence="1">Shoot tissue taken approximately 20 cm above the soil surface</tissue>
    </source>
</reference>
<dbReference type="EMBL" id="GBRH01244568">
    <property type="protein sequence ID" value="JAD53327.1"/>
    <property type="molecule type" value="Transcribed_RNA"/>
</dbReference>
<sequence length="62" mass="7079">MAFQTQATSISRSCFIRHDDKQKPRANTQQGWYLPPKSCFLPWVALCCFALCYITKGPSCPH</sequence>
<name>A0A0A9B1W3_ARUDO</name>